<evidence type="ECO:0000256" key="1">
    <source>
        <dbReference type="ARBA" id="ARBA00012513"/>
    </source>
</evidence>
<dbReference type="Pfam" id="PF00069">
    <property type="entry name" value="Pkinase"/>
    <property type="match status" value="1"/>
</dbReference>
<dbReference type="Gene3D" id="3.30.200.20">
    <property type="entry name" value="Phosphorylase Kinase, domain 1"/>
    <property type="match status" value="1"/>
</dbReference>
<dbReference type="Gene3D" id="1.10.510.10">
    <property type="entry name" value="Transferase(Phosphotransferase) domain 1"/>
    <property type="match status" value="1"/>
</dbReference>
<dbReference type="GO" id="GO:0004674">
    <property type="term" value="F:protein serine/threonine kinase activity"/>
    <property type="evidence" value="ECO:0007669"/>
    <property type="project" value="UniProtKB-KW"/>
</dbReference>
<keyword evidence="9" id="KW-0472">Membrane</keyword>
<keyword evidence="3" id="KW-0808">Transferase</keyword>
<dbReference type="PROSITE" id="PS50011">
    <property type="entry name" value="PROTEIN_KINASE_DOM"/>
    <property type="match status" value="1"/>
</dbReference>
<evidence type="ECO:0000256" key="8">
    <source>
        <dbReference type="SAM" id="MobiDB-lite"/>
    </source>
</evidence>
<dbReference type="PROSITE" id="PS00108">
    <property type="entry name" value="PROTEIN_KINASE_ST"/>
    <property type="match status" value="1"/>
</dbReference>
<organism evidence="11 12">
    <name type="scientific">Pseudonocardia dioxanivorans (strain ATCC 55486 / DSM 44775 / JCM 13855 / CB1190)</name>
    <dbReference type="NCBI Taxonomy" id="675635"/>
    <lineage>
        <taxon>Bacteria</taxon>
        <taxon>Bacillati</taxon>
        <taxon>Actinomycetota</taxon>
        <taxon>Actinomycetes</taxon>
        <taxon>Pseudonocardiales</taxon>
        <taxon>Pseudonocardiaceae</taxon>
        <taxon>Pseudonocardia</taxon>
    </lineage>
</organism>
<dbReference type="EMBL" id="CP002593">
    <property type="protein sequence ID" value="AEA25368.1"/>
    <property type="molecule type" value="Genomic_DNA"/>
</dbReference>
<dbReference type="STRING" id="675635.Psed_3172"/>
<dbReference type="KEGG" id="pdx:Psed_3172"/>
<dbReference type="CDD" id="cd14014">
    <property type="entry name" value="STKc_PknB_like"/>
    <property type="match status" value="1"/>
</dbReference>
<dbReference type="SMART" id="SM00220">
    <property type="entry name" value="S_TKc"/>
    <property type="match status" value="1"/>
</dbReference>
<feature type="compositionally biased region" description="Basic and acidic residues" evidence="8">
    <location>
        <begin position="239"/>
        <end position="251"/>
    </location>
</feature>
<feature type="transmembrane region" description="Helical" evidence="9">
    <location>
        <begin position="74"/>
        <end position="97"/>
    </location>
</feature>
<dbReference type="HOGENOM" id="CLU_429487_0_0_11"/>
<evidence type="ECO:0000256" key="6">
    <source>
        <dbReference type="ARBA" id="ARBA00022840"/>
    </source>
</evidence>
<feature type="binding site" evidence="7">
    <location>
        <position position="353"/>
    </location>
    <ligand>
        <name>ATP</name>
        <dbReference type="ChEBI" id="CHEBI:30616"/>
    </ligand>
</feature>
<gene>
    <name evidence="11" type="ordered locus">Psed_3172</name>
</gene>
<keyword evidence="9" id="KW-0812">Transmembrane</keyword>
<accession>F4CUH8</accession>
<protein>
    <recommendedName>
        <fullName evidence="1">non-specific serine/threonine protein kinase</fullName>
        <ecNumber evidence="1">2.7.11.1</ecNumber>
    </recommendedName>
</protein>
<dbReference type="InterPro" id="IPR011009">
    <property type="entry name" value="Kinase-like_dom_sf"/>
</dbReference>
<evidence type="ECO:0000256" key="3">
    <source>
        <dbReference type="ARBA" id="ARBA00022679"/>
    </source>
</evidence>
<dbReference type="InterPro" id="IPR000719">
    <property type="entry name" value="Prot_kinase_dom"/>
</dbReference>
<dbReference type="eggNOG" id="COG0515">
    <property type="taxonomic scope" value="Bacteria"/>
</dbReference>
<feature type="transmembrane region" description="Helical" evidence="9">
    <location>
        <begin position="27"/>
        <end position="53"/>
    </location>
</feature>
<dbReference type="SUPFAM" id="SSF56112">
    <property type="entry name" value="Protein kinase-like (PK-like)"/>
    <property type="match status" value="1"/>
</dbReference>
<dbReference type="EC" id="2.7.11.1" evidence="1"/>
<keyword evidence="9" id="KW-1133">Transmembrane helix</keyword>
<dbReference type="PANTHER" id="PTHR43289:SF6">
    <property type="entry name" value="SERINE_THREONINE-PROTEIN KINASE NEKL-3"/>
    <property type="match status" value="1"/>
</dbReference>
<dbReference type="InterPro" id="IPR008271">
    <property type="entry name" value="Ser/Thr_kinase_AS"/>
</dbReference>
<dbReference type="InterPro" id="IPR017441">
    <property type="entry name" value="Protein_kinase_ATP_BS"/>
</dbReference>
<evidence type="ECO:0000256" key="7">
    <source>
        <dbReference type="PROSITE-ProRule" id="PRU10141"/>
    </source>
</evidence>
<keyword evidence="2 11" id="KW-0723">Serine/threonine-protein kinase</keyword>
<evidence type="ECO:0000256" key="2">
    <source>
        <dbReference type="ARBA" id="ARBA00022527"/>
    </source>
</evidence>
<evidence type="ECO:0000256" key="5">
    <source>
        <dbReference type="ARBA" id="ARBA00022777"/>
    </source>
</evidence>
<feature type="domain" description="Protein kinase" evidence="10">
    <location>
        <begin position="324"/>
        <end position="585"/>
    </location>
</feature>
<evidence type="ECO:0000256" key="4">
    <source>
        <dbReference type="ARBA" id="ARBA00022741"/>
    </source>
</evidence>
<evidence type="ECO:0000256" key="9">
    <source>
        <dbReference type="SAM" id="Phobius"/>
    </source>
</evidence>
<dbReference type="GO" id="GO:0005524">
    <property type="term" value="F:ATP binding"/>
    <property type="evidence" value="ECO:0007669"/>
    <property type="project" value="UniProtKB-UniRule"/>
</dbReference>
<keyword evidence="6 7" id="KW-0067">ATP-binding</keyword>
<dbReference type="PANTHER" id="PTHR43289">
    <property type="entry name" value="MITOGEN-ACTIVATED PROTEIN KINASE KINASE KINASE 20-RELATED"/>
    <property type="match status" value="1"/>
</dbReference>
<feature type="compositionally biased region" description="Pro residues" evidence="8">
    <location>
        <begin position="273"/>
        <end position="293"/>
    </location>
</feature>
<feature type="region of interest" description="Disordered" evidence="8">
    <location>
        <begin position="230"/>
        <end position="293"/>
    </location>
</feature>
<evidence type="ECO:0000259" key="10">
    <source>
        <dbReference type="PROSITE" id="PS50011"/>
    </source>
</evidence>
<keyword evidence="4 7" id="KW-0547">Nucleotide-binding</keyword>
<dbReference type="Proteomes" id="UP000007809">
    <property type="component" value="Chromosome"/>
</dbReference>
<keyword evidence="12" id="KW-1185">Reference proteome</keyword>
<feature type="transmembrane region" description="Helical" evidence="9">
    <location>
        <begin position="202"/>
        <end position="221"/>
    </location>
</feature>
<feature type="transmembrane region" description="Helical" evidence="9">
    <location>
        <begin position="175"/>
        <end position="196"/>
    </location>
</feature>
<dbReference type="PROSITE" id="PS00107">
    <property type="entry name" value="PROTEIN_KINASE_ATP"/>
    <property type="match status" value="1"/>
</dbReference>
<dbReference type="RefSeq" id="WP_013675289.1">
    <property type="nucleotide sequence ID" value="NC_015312.1"/>
</dbReference>
<evidence type="ECO:0000313" key="11">
    <source>
        <dbReference type="EMBL" id="AEA25368.1"/>
    </source>
</evidence>
<keyword evidence="5 11" id="KW-0418">Kinase</keyword>
<sequence>MDAVAALLAGLLDGLRRIVSPEVCPGSWAWATTLLGIGVGLLPTVGAVSVALWRRRIGSRYGPVESTGLIAAGVLTCGVLPLLVFSAVGQVFAAAAAGGSVPGLSATAVRSLGTTVCVAGAQSTYLGRGSVGDAFDPSDPVRLAIAVLLLVLVPIVTTLFVAAQARLALRRGPSWPARFFWVPLIGLALVTVGSPAGSSEHLWVGMATGALIGVVLTAMAGKPGHDVVARSLDPAARTSRRDRSAAFRREPAPAGAPASGPVPGPRAAVAAPQRPPTRPVPPPVAPTGSRVPPPRTLVAPTPGPVPGNAFPAAAVPGPARGARFSPIRRIGAGGFGRVVLARDAKLGITVALKAAHAPDAETEERIRREAAALAAVRHPNCVRILDLVHARSDPGLAGLDGMVIVMEYVQGMSLGELVQQHGTLDDVAAARVWAGVAGALHAAHSHGVLHRDVKPGNVIVDPAGVAHLIDFGIARRTGDSTLTMAGYVLGTPDYLAPEVAGGGKATPASDCWQLAATVSYALAGFPPRGGHPDAVSGLRAAAAGAKLTHLPRRSHHLSLLKSAMRNEAGKRPDLPTIHRNLDDWLRRNGTSAQGPVTAGTARR</sequence>
<feature type="transmembrane region" description="Helical" evidence="9">
    <location>
        <begin position="143"/>
        <end position="163"/>
    </location>
</feature>
<dbReference type="AlphaFoldDB" id="F4CUH8"/>
<name>F4CUH8_PSEUX</name>
<feature type="compositionally biased region" description="Low complexity" evidence="8">
    <location>
        <begin position="252"/>
        <end position="272"/>
    </location>
</feature>
<evidence type="ECO:0000313" key="12">
    <source>
        <dbReference type="Proteomes" id="UP000007809"/>
    </source>
</evidence>
<proteinExistence type="predicted"/>
<reference evidence="11 12" key="1">
    <citation type="journal article" date="2011" name="J. Bacteriol.">
        <title>Genome sequence of the 1,4-dioxane-degrading Pseudonocardia dioxanivorans strain CB1190.</title>
        <authorList>
            <person name="Sales C.M."/>
            <person name="Mahendra S."/>
            <person name="Grostern A."/>
            <person name="Parales R.E."/>
            <person name="Goodwin L.A."/>
            <person name="Woyke T."/>
            <person name="Nolan M."/>
            <person name="Lapidus A."/>
            <person name="Chertkov O."/>
            <person name="Ovchinnikova G."/>
            <person name="Sczyrba A."/>
            <person name="Alvarez-Cohen L."/>
        </authorList>
    </citation>
    <scope>NUCLEOTIDE SEQUENCE [LARGE SCALE GENOMIC DNA]</scope>
    <source>
        <strain evidence="12">ATCC 55486 / DSM 44775 / JCM 13855 / CB1190</strain>
    </source>
</reference>